<dbReference type="Proteomes" id="UP000271098">
    <property type="component" value="Unassembled WGS sequence"/>
</dbReference>
<feature type="region of interest" description="Disordered" evidence="1">
    <location>
        <begin position="33"/>
        <end position="57"/>
    </location>
</feature>
<feature type="compositionally biased region" description="Polar residues" evidence="1">
    <location>
        <begin position="40"/>
        <end position="54"/>
    </location>
</feature>
<reference evidence="2 3" key="2">
    <citation type="submission" date="2018-11" db="EMBL/GenBank/DDBJ databases">
        <authorList>
            <consortium name="Pathogen Informatics"/>
        </authorList>
    </citation>
    <scope>NUCLEOTIDE SEQUENCE [LARGE SCALE GENOMIC DNA]</scope>
</reference>
<evidence type="ECO:0000313" key="2">
    <source>
        <dbReference type="EMBL" id="VDN41145.1"/>
    </source>
</evidence>
<name>A0A183EQG5_9BILA</name>
<evidence type="ECO:0000313" key="3">
    <source>
        <dbReference type="Proteomes" id="UP000271098"/>
    </source>
</evidence>
<sequence>MLRKEPSKRPTAEQLLRLPLMVEEESNRLDAVVPLGPDSSGETKQIPSGTTFAFGNNDADESAREFLALLLSANEDQVVPSISTTFRNVIQLDV</sequence>
<dbReference type="WBParaSite" id="GPUH_0002323501-mRNA-1">
    <property type="protein sequence ID" value="GPUH_0002323501-mRNA-1"/>
    <property type="gene ID" value="GPUH_0002323501"/>
</dbReference>
<dbReference type="OrthoDB" id="410920at2759"/>
<evidence type="ECO:0000256" key="1">
    <source>
        <dbReference type="SAM" id="MobiDB-lite"/>
    </source>
</evidence>
<evidence type="ECO:0000313" key="4">
    <source>
        <dbReference type="WBParaSite" id="GPUH_0002323501-mRNA-1"/>
    </source>
</evidence>
<dbReference type="EMBL" id="UYRT01097131">
    <property type="protein sequence ID" value="VDN41145.1"/>
    <property type="molecule type" value="Genomic_DNA"/>
</dbReference>
<keyword evidence="3" id="KW-1185">Reference proteome</keyword>
<dbReference type="AlphaFoldDB" id="A0A183EQG5"/>
<organism evidence="4">
    <name type="scientific">Gongylonema pulchrum</name>
    <dbReference type="NCBI Taxonomy" id="637853"/>
    <lineage>
        <taxon>Eukaryota</taxon>
        <taxon>Metazoa</taxon>
        <taxon>Ecdysozoa</taxon>
        <taxon>Nematoda</taxon>
        <taxon>Chromadorea</taxon>
        <taxon>Rhabditida</taxon>
        <taxon>Spirurina</taxon>
        <taxon>Spiruromorpha</taxon>
        <taxon>Spiruroidea</taxon>
        <taxon>Gongylonematidae</taxon>
        <taxon>Gongylonema</taxon>
    </lineage>
</organism>
<gene>
    <name evidence="2" type="ORF">GPUH_LOCUS23207</name>
</gene>
<accession>A0A183EQG5</accession>
<proteinExistence type="predicted"/>
<reference evidence="4" key="1">
    <citation type="submission" date="2016-06" db="UniProtKB">
        <authorList>
            <consortium name="WormBaseParasite"/>
        </authorList>
    </citation>
    <scope>IDENTIFICATION</scope>
</reference>
<protein>
    <submittedName>
        <fullName evidence="2 4">Uncharacterized protein</fullName>
    </submittedName>
</protein>